<dbReference type="EMBL" id="LTAO01000012">
    <property type="protein sequence ID" value="KYG32164.1"/>
    <property type="molecule type" value="Genomic_DNA"/>
</dbReference>
<evidence type="ECO:0000259" key="3">
    <source>
        <dbReference type="Pfam" id="PF00266"/>
    </source>
</evidence>
<organism evidence="4 5">
    <name type="scientific">Alkalihalobacillus trypoxylicola</name>
    <dbReference type="NCBI Taxonomy" id="519424"/>
    <lineage>
        <taxon>Bacteria</taxon>
        <taxon>Bacillati</taxon>
        <taxon>Bacillota</taxon>
        <taxon>Bacilli</taxon>
        <taxon>Bacillales</taxon>
        <taxon>Bacillaceae</taxon>
        <taxon>Alkalihalobacillus</taxon>
    </lineage>
</organism>
<dbReference type="SUPFAM" id="SSF53383">
    <property type="entry name" value="PLP-dependent transferases"/>
    <property type="match status" value="1"/>
</dbReference>
<dbReference type="GO" id="GO:0003824">
    <property type="term" value="F:catalytic activity"/>
    <property type="evidence" value="ECO:0007669"/>
    <property type="project" value="UniProtKB-ARBA"/>
</dbReference>
<dbReference type="RefSeq" id="WP_061948478.1">
    <property type="nucleotide sequence ID" value="NZ_LTAO01000012.1"/>
</dbReference>
<reference evidence="4" key="1">
    <citation type="submission" date="2016-02" db="EMBL/GenBank/DDBJ databases">
        <title>Genome sequence of Bacillus trypoxylicola KCTC 13244(T).</title>
        <authorList>
            <person name="Jeong H."/>
            <person name="Park S.-H."/>
            <person name="Choi S.-K."/>
        </authorList>
    </citation>
    <scope>NUCLEOTIDE SEQUENCE [LARGE SCALE GENOMIC DNA]</scope>
    <source>
        <strain evidence="4">KCTC 13244</strain>
    </source>
</reference>
<dbReference type="InterPro" id="IPR016454">
    <property type="entry name" value="Cysteine_dSase"/>
</dbReference>
<dbReference type="PANTHER" id="PTHR11601:SF50">
    <property type="entry name" value="CYSTEINE DESULFURASE ISCS 2-RELATED"/>
    <property type="match status" value="1"/>
</dbReference>
<protein>
    <submittedName>
        <fullName evidence="4">Cysteine desulfurase</fullName>
    </submittedName>
</protein>
<dbReference type="InterPro" id="IPR015422">
    <property type="entry name" value="PyrdxlP-dep_Trfase_small"/>
</dbReference>
<name>A0A161PH64_9BACI</name>
<comment type="cofactor">
    <cofactor evidence="1">
        <name>pyridoxal 5'-phosphate</name>
        <dbReference type="ChEBI" id="CHEBI:597326"/>
    </cofactor>
</comment>
<evidence type="ECO:0000256" key="2">
    <source>
        <dbReference type="ARBA" id="ARBA00022898"/>
    </source>
</evidence>
<dbReference type="Proteomes" id="UP000075806">
    <property type="component" value="Unassembled WGS sequence"/>
</dbReference>
<dbReference type="Pfam" id="PF00266">
    <property type="entry name" value="Aminotran_5"/>
    <property type="match status" value="1"/>
</dbReference>
<proteinExistence type="predicted"/>
<sequence length="380" mass="42431">MIYFDNSATTKPHEQVLTSYTKVASDFFGNPSSLHTLGLEAENLLEKSRKLMAEEFQVKAKEIMFTSGGTEGNNLAIKGTVFAKRKKGHLITTMIEHASSYEVFQELEALGYEVSYLSVNHEGKISVEELKQTIRDHTILVSVIHVNNETGSIQPIEEVGKFLKNYPQIRFHVDHVQGAIKVPLKVYEYGIDMCTISAHKFHGLKGTGMLYVKEGHRLSPLLHGGSQELKFRAGTENTAGIVAMTKAFRLERERQLQGNLKLNHLKNLLIEGLKAIEHVTINTPSEGSAPHIVNFSVGNIKPEILIQALAKEEIYVSTRSACSSKISQPSRVLLAMGLDDTKANSAIRISFSYDNTEEEVEMVLNHLKQYIPHFLSVTRV</sequence>
<keyword evidence="2" id="KW-0663">Pyridoxal phosphate</keyword>
<dbReference type="Gene3D" id="3.90.1150.10">
    <property type="entry name" value="Aspartate Aminotransferase, domain 1"/>
    <property type="match status" value="1"/>
</dbReference>
<evidence type="ECO:0000256" key="1">
    <source>
        <dbReference type="ARBA" id="ARBA00001933"/>
    </source>
</evidence>
<dbReference type="OrthoDB" id="9808002at2"/>
<accession>A0A161PH64</accession>
<dbReference type="InterPro" id="IPR015424">
    <property type="entry name" value="PyrdxlP-dep_Trfase"/>
</dbReference>
<gene>
    <name evidence="4" type="ORF">AZF04_05200</name>
</gene>
<dbReference type="InterPro" id="IPR015421">
    <property type="entry name" value="PyrdxlP-dep_Trfase_major"/>
</dbReference>
<dbReference type="STRING" id="519424.AZF04_05200"/>
<comment type="caution">
    <text evidence="4">The sequence shown here is derived from an EMBL/GenBank/DDBJ whole genome shotgun (WGS) entry which is preliminary data.</text>
</comment>
<dbReference type="PIRSF" id="PIRSF005572">
    <property type="entry name" value="NifS"/>
    <property type="match status" value="1"/>
</dbReference>
<keyword evidence="5" id="KW-1185">Reference proteome</keyword>
<dbReference type="InterPro" id="IPR000192">
    <property type="entry name" value="Aminotrans_V_dom"/>
</dbReference>
<feature type="domain" description="Aminotransferase class V" evidence="3">
    <location>
        <begin position="2"/>
        <end position="362"/>
    </location>
</feature>
<dbReference type="Gene3D" id="3.40.640.10">
    <property type="entry name" value="Type I PLP-dependent aspartate aminotransferase-like (Major domain)"/>
    <property type="match status" value="1"/>
</dbReference>
<dbReference type="PANTHER" id="PTHR11601">
    <property type="entry name" value="CYSTEINE DESULFURYLASE FAMILY MEMBER"/>
    <property type="match status" value="1"/>
</dbReference>
<evidence type="ECO:0000313" key="4">
    <source>
        <dbReference type="EMBL" id="KYG32164.1"/>
    </source>
</evidence>
<evidence type="ECO:0000313" key="5">
    <source>
        <dbReference type="Proteomes" id="UP000075806"/>
    </source>
</evidence>
<dbReference type="AlphaFoldDB" id="A0A161PH64"/>